<dbReference type="GO" id="GO:0055085">
    <property type="term" value="P:transmembrane transport"/>
    <property type="evidence" value="ECO:0007669"/>
    <property type="project" value="InterPro"/>
</dbReference>
<evidence type="ECO:0000256" key="2">
    <source>
        <dbReference type="ARBA" id="ARBA00022448"/>
    </source>
</evidence>
<dbReference type="PANTHER" id="PTHR30193:SF37">
    <property type="entry name" value="INNER MEMBRANE ABC TRANSPORTER PERMEASE PROTEIN YCJO"/>
    <property type="match status" value="1"/>
</dbReference>
<gene>
    <name evidence="9" type="ORF">A8709_14220</name>
</gene>
<feature type="transmembrane region" description="Helical" evidence="7">
    <location>
        <begin position="72"/>
        <end position="93"/>
    </location>
</feature>
<evidence type="ECO:0000313" key="9">
    <source>
        <dbReference type="EMBL" id="OCT15250.1"/>
    </source>
</evidence>
<dbReference type="Gene3D" id="1.10.3720.10">
    <property type="entry name" value="MetI-like"/>
    <property type="match status" value="1"/>
</dbReference>
<evidence type="ECO:0000256" key="7">
    <source>
        <dbReference type="RuleBase" id="RU363032"/>
    </source>
</evidence>
<dbReference type="SUPFAM" id="SSF161098">
    <property type="entry name" value="MetI-like"/>
    <property type="match status" value="1"/>
</dbReference>
<evidence type="ECO:0000256" key="6">
    <source>
        <dbReference type="ARBA" id="ARBA00023136"/>
    </source>
</evidence>
<protein>
    <recommendedName>
        <fullName evidence="8">ABC transmembrane type-1 domain-containing protein</fullName>
    </recommendedName>
</protein>
<comment type="similarity">
    <text evidence="7">Belongs to the binding-protein-dependent transport system permease family.</text>
</comment>
<evidence type="ECO:0000256" key="3">
    <source>
        <dbReference type="ARBA" id="ARBA00022475"/>
    </source>
</evidence>
<evidence type="ECO:0000313" key="10">
    <source>
        <dbReference type="Proteomes" id="UP000093309"/>
    </source>
</evidence>
<evidence type="ECO:0000256" key="5">
    <source>
        <dbReference type="ARBA" id="ARBA00022989"/>
    </source>
</evidence>
<keyword evidence="6 7" id="KW-0472">Membrane</keyword>
<evidence type="ECO:0000259" key="8">
    <source>
        <dbReference type="PROSITE" id="PS50928"/>
    </source>
</evidence>
<feature type="transmembrane region" description="Helical" evidence="7">
    <location>
        <begin position="260"/>
        <end position="280"/>
    </location>
</feature>
<dbReference type="GO" id="GO:0005886">
    <property type="term" value="C:plasma membrane"/>
    <property type="evidence" value="ECO:0007669"/>
    <property type="project" value="UniProtKB-SubCell"/>
</dbReference>
<comment type="caution">
    <text evidence="9">The sequence shown here is derived from an EMBL/GenBank/DDBJ whole genome shotgun (WGS) entry which is preliminary data.</text>
</comment>
<reference evidence="10" key="1">
    <citation type="submission" date="2016-05" db="EMBL/GenBank/DDBJ databases">
        <title>Paenibacillus oryzae. sp. nov., isolated from the rice root.</title>
        <authorList>
            <person name="Zhang J."/>
            <person name="Zhang X."/>
        </authorList>
    </citation>
    <scope>NUCLEOTIDE SEQUENCE [LARGE SCALE GENOMIC DNA]</scope>
    <source>
        <strain evidence="10">KCTC13222</strain>
    </source>
</reference>
<dbReference type="InterPro" id="IPR051393">
    <property type="entry name" value="ABC_transporter_permease"/>
</dbReference>
<dbReference type="Proteomes" id="UP000093309">
    <property type="component" value="Unassembled WGS sequence"/>
</dbReference>
<dbReference type="InterPro" id="IPR000515">
    <property type="entry name" value="MetI-like"/>
</dbReference>
<feature type="transmembrane region" description="Helical" evidence="7">
    <location>
        <begin position="7"/>
        <end position="28"/>
    </location>
</feature>
<feature type="domain" description="ABC transmembrane type-1" evidence="8">
    <location>
        <begin position="68"/>
        <end position="281"/>
    </location>
</feature>
<name>A0A1C1A441_9BACL</name>
<comment type="subcellular location">
    <subcellularLocation>
        <location evidence="1 7">Cell membrane</location>
        <topology evidence="1 7">Multi-pass membrane protein</topology>
    </subcellularLocation>
</comment>
<keyword evidence="10" id="KW-1185">Reference proteome</keyword>
<dbReference type="InterPro" id="IPR035906">
    <property type="entry name" value="MetI-like_sf"/>
</dbReference>
<feature type="transmembrane region" description="Helical" evidence="7">
    <location>
        <begin position="105"/>
        <end position="125"/>
    </location>
</feature>
<keyword evidence="4 7" id="KW-0812">Transmembrane</keyword>
<dbReference type="CDD" id="cd06261">
    <property type="entry name" value="TM_PBP2"/>
    <property type="match status" value="1"/>
</dbReference>
<keyword evidence="5 7" id="KW-1133">Transmembrane helix</keyword>
<sequence length="292" mass="33046">MKTRHRSYLHAITFIIPSLLIFLTFVYYPFISSLYYSFTQWDGINKPVFIGLDNYRNLFHDRLVIHAALNTLYIVLFCSLINNPLSLFLALMLHKPLKLKGFLRSVFYIPVVISMVVVSVVWGNLLQYEGVINALLEKIGLASVVHDWLGDTSTSLITIILINVWYATGYGAVIYLAGLESIPTEIFEAARIDRAEGWSKFRYITLPLIMPSVTICTFLGMVGSLKFFDLPYVLTNGGPGDSTSTLALVIYNFAFKNSTFGYATAAGILFMILVLIITTLQLRFTRKREVEY</sequence>
<keyword evidence="2 7" id="KW-0813">Transport</keyword>
<dbReference type="OrthoDB" id="5174895at2"/>
<dbReference type="RefSeq" id="WP_065852161.1">
    <property type="nucleotide sequence ID" value="NZ_LYPC01000014.1"/>
</dbReference>
<keyword evidence="3" id="KW-1003">Cell membrane</keyword>
<dbReference type="AlphaFoldDB" id="A0A1C1A441"/>
<proteinExistence type="inferred from homology"/>
<feature type="transmembrane region" description="Helical" evidence="7">
    <location>
        <begin position="203"/>
        <end position="225"/>
    </location>
</feature>
<organism evidence="9 10">
    <name type="scientific">Paenibacillus pectinilyticus</name>
    <dbReference type="NCBI Taxonomy" id="512399"/>
    <lineage>
        <taxon>Bacteria</taxon>
        <taxon>Bacillati</taxon>
        <taxon>Bacillota</taxon>
        <taxon>Bacilli</taxon>
        <taxon>Bacillales</taxon>
        <taxon>Paenibacillaceae</taxon>
        <taxon>Paenibacillus</taxon>
    </lineage>
</organism>
<feature type="transmembrane region" description="Helical" evidence="7">
    <location>
        <begin position="156"/>
        <end position="182"/>
    </location>
</feature>
<dbReference type="STRING" id="512399.A8709_14220"/>
<dbReference type="EMBL" id="LYPC01000014">
    <property type="protein sequence ID" value="OCT15250.1"/>
    <property type="molecule type" value="Genomic_DNA"/>
</dbReference>
<dbReference type="PANTHER" id="PTHR30193">
    <property type="entry name" value="ABC TRANSPORTER PERMEASE PROTEIN"/>
    <property type="match status" value="1"/>
</dbReference>
<accession>A0A1C1A441</accession>
<evidence type="ECO:0000256" key="4">
    <source>
        <dbReference type="ARBA" id="ARBA00022692"/>
    </source>
</evidence>
<evidence type="ECO:0000256" key="1">
    <source>
        <dbReference type="ARBA" id="ARBA00004651"/>
    </source>
</evidence>
<dbReference type="Pfam" id="PF00528">
    <property type="entry name" value="BPD_transp_1"/>
    <property type="match status" value="1"/>
</dbReference>
<dbReference type="PROSITE" id="PS50928">
    <property type="entry name" value="ABC_TM1"/>
    <property type="match status" value="1"/>
</dbReference>